<dbReference type="PANTHER" id="PTHR34584:SF1">
    <property type="entry name" value="NA(+)_H(+) ANTIPORTER SUBUNIT E1"/>
    <property type="match status" value="1"/>
</dbReference>
<comment type="caution">
    <text evidence="8">The sequence shown here is derived from an EMBL/GenBank/DDBJ whole genome shotgun (WGS) entry which is preliminary data.</text>
</comment>
<keyword evidence="6 7" id="KW-0472">Membrane</keyword>
<dbReference type="Pfam" id="PF01899">
    <property type="entry name" value="MNHE"/>
    <property type="match status" value="1"/>
</dbReference>
<dbReference type="GO" id="GO:0008324">
    <property type="term" value="F:monoatomic cation transmembrane transporter activity"/>
    <property type="evidence" value="ECO:0007669"/>
    <property type="project" value="InterPro"/>
</dbReference>
<dbReference type="PIRSF" id="PIRSF019239">
    <property type="entry name" value="MrpE"/>
    <property type="match status" value="1"/>
</dbReference>
<dbReference type="AlphaFoldDB" id="D2Z4W6"/>
<feature type="transmembrane region" description="Helical" evidence="7">
    <location>
        <begin position="9"/>
        <end position="29"/>
    </location>
</feature>
<feature type="transmembrane region" description="Helical" evidence="7">
    <location>
        <begin position="35"/>
        <end position="55"/>
    </location>
</feature>
<organism evidence="8 9">
    <name type="scientific">Dethiosulfovibrio peptidovorans DSM 11002</name>
    <dbReference type="NCBI Taxonomy" id="469381"/>
    <lineage>
        <taxon>Bacteria</taxon>
        <taxon>Thermotogati</taxon>
        <taxon>Synergistota</taxon>
        <taxon>Synergistia</taxon>
        <taxon>Synergistales</taxon>
        <taxon>Dethiosulfovibrionaceae</taxon>
        <taxon>Dethiosulfovibrio</taxon>
    </lineage>
</organism>
<dbReference type="PANTHER" id="PTHR34584">
    <property type="entry name" value="NA(+)/H(+) ANTIPORTER SUBUNIT E1"/>
    <property type="match status" value="1"/>
</dbReference>
<protein>
    <submittedName>
        <fullName evidence="8">Cation antiporter</fullName>
    </submittedName>
</protein>
<dbReference type="eggNOG" id="COG1863">
    <property type="taxonomic scope" value="Bacteria"/>
</dbReference>
<dbReference type="PaxDb" id="469381-Dpep_2438"/>
<evidence type="ECO:0000256" key="3">
    <source>
        <dbReference type="ARBA" id="ARBA00022475"/>
    </source>
</evidence>
<feature type="transmembrane region" description="Helical" evidence="7">
    <location>
        <begin position="67"/>
        <end position="86"/>
    </location>
</feature>
<accession>D2Z4W6</accession>
<sequence>MQDKSFEGVLYVFVFVLSFLMYLLLVWSGEGIPPVEIGIGLVLAAVVAVSVRSRSNARHFGLAGLNPVRWAGFLYFLFGPFLWALIKANIDVAIRIVTGKINPGIVEVDTGLHGEMAKTLLANAITLTPGTLTVDVEDDSGVFYVHWINVTDPHPSGEAVYGSFGEWARKVAQ</sequence>
<dbReference type="Proteomes" id="UP000006427">
    <property type="component" value="Unassembled WGS sequence"/>
</dbReference>
<keyword evidence="3" id="KW-1003">Cell membrane</keyword>
<name>D2Z4W6_9BACT</name>
<reference evidence="8 9" key="1">
    <citation type="journal article" date="2010" name="Stand. Genomic Sci.">
        <title>Permanent draft genome sequence of Dethiosulfovibrio peptidovorans type strain (SEBR 4207).</title>
        <authorList>
            <person name="Labutti K."/>
            <person name="Mayilraj S."/>
            <person name="Clum A."/>
            <person name="Lucas S."/>
            <person name="Glavina Del Rio T."/>
            <person name="Nolan M."/>
            <person name="Tice H."/>
            <person name="Cheng J.F."/>
            <person name="Pitluck S."/>
            <person name="Liolios K."/>
            <person name="Ivanova N."/>
            <person name="Mavromatis K."/>
            <person name="Mikhailova N."/>
            <person name="Pati A."/>
            <person name="Goodwin L."/>
            <person name="Chen A."/>
            <person name="Palaniappan K."/>
            <person name="Land M."/>
            <person name="Hauser L."/>
            <person name="Chang Y.J."/>
            <person name="Jeffries C.D."/>
            <person name="Rohde M."/>
            <person name="Spring S."/>
            <person name="Goker M."/>
            <person name="Woyke T."/>
            <person name="Bristow J."/>
            <person name="Eisen J.A."/>
            <person name="Markowitz V."/>
            <person name="Hugenholtz P."/>
            <person name="Kyrpides N.C."/>
            <person name="Klenk H.P."/>
            <person name="Lapidus A."/>
        </authorList>
    </citation>
    <scope>NUCLEOTIDE SEQUENCE [LARGE SCALE GENOMIC DNA]</scope>
    <source>
        <strain evidence="8 9">DSM 11002</strain>
    </source>
</reference>
<evidence type="ECO:0000313" key="8">
    <source>
        <dbReference type="EMBL" id="EFC92460.1"/>
    </source>
</evidence>
<evidence type="ECO:0000256" key="5">
    <source>
        <dbReference type="ARBA" id="ARBA00022989"/>
    </source>
</evidence>
<evidence type="ECO:0000256" key="2">
    <source>
        <dbReference type="ARBA" id="ARBA00006228"/>
    </source>
</evidence>
<dbReference type="EMBL" id="ABTR02000001">
    <property type="protein sequence ID" value="EFC92460.1"/>
    <property type="molecule type" value="Genomic_DNA"/>
</dbReference>
<proteinExistence type="inferred from homology"/>
<gene>
    <name evidence="8" type="ORF">Dpep_2438</name>
</gene>
<keyword evidence="9" id="KW-1185">Reference proteome</keyword>
<dbReference type="GO" id="GO:0005886">
    <property type="term" value="C:plasma membrane"/>
    <property type="evidence" value="ECO:0007669"/>
    <property type="project" value="UniProtKB-SubCell"/>
</dbReference>
<comment type="subcellular location">
    <subcellularLocation>
        <location evidence="1">Cell membrane</location>
        <topology evidence="1">Multi-pass membrane protein</topology>
    </subcellularLocation>
</comment>
<keyword evidence="5 7" id="KW-1133">Transmembrane helix</keyword>
<evidence type="ECO:0000313" key="9">
    <source>
        <dbReference type="Proteomes" id="UP000006427"/>
    </source>
</evidence>
<dbReference type="STRING" id="469381.Dpep_2438"/>
<dbReference type="InterPro" id="IPR002758">
    <property type="entry name" value="Cation_antiport_E"/>
</dbReference>
<evidence type="ECO:0000256" key="4">
    <source>
        <dbReference type="ARBA" id="ARBA00022692"/>
    </source>
</evidence>
<evidence type="ECO:0000256" key="7">
    <source>
        <dbReference type="SAM" id="Phobius"/>
    </source>
</evidence>
<evidence type="ECO:0000256" key="1">
    <source>
        <dbReference type="ARBA" id="ARBA00004651"/>
    </source>
</evidence>
<evidence type="ECO:0000256" key="6">
    <source>
        <dbReference type="ARBA" id="ARBA00023136"/>
    </source>
</evidence>
<comment type="similarity">
    <text evidence="2">Belongs to the CPA3 antiporters (TC 2.A.63) subunit E family.</text>
</comment>
<keyword evidence="4 7" id="KW-0812">Transmembrane</keyword>